<evidence type="ECO:0000256" key="5">
    <source>
        <dbReference type="ARBA" id="ARBA00022692"/>
    </source>
</evidence>
<comment type="subcellular location">
    <subcellularLocation>
        <location evidence="8">Cell membrane</location>
        <topology evidence="8">Multi-pass membrane protein</topology>
    </subcellularLocation>
    <subcellularLocation>
        <location evidence="1">Endomembrane system</location>
        <topology evidence="1">Multi-pass membrane protein</topology>
    </subcellularLocation>
</comment>
<feature type="transmembrane region" description="Helical" evidence="8">
    <location>
        <begin position="86"/>
        <end position="108"/>
    </location>
</feature>
<keyword evidence="7 8" id="KW-0472">Membrane</keyword>
<evidence type="ECO:0000313" key="10">
    <source>
        <dbReference type="Proteomes" id="UP000028194"/>
    </source>
</evidence>
<dbReference type="InterPro" id="IPR004688">
    <property type="entry name" value="Ni/Co_transpt"/>
</dbReference>
<comment type="similarity">
    <text evidence="2 8">Belongs to the NiCoT transporter (TC 2.A.52) family.</text>
</comment>
<proteinExistence type="inferred from homology"/>
<dbReference type="PANTHER" id="PTHR31611:SF0">
    <property type="entry name" value="HIGH-AFFINITY NICKEL TRANSPORT PROTEIN NIC1"/>
    <property type="match status" value="1"/>
</dbReference>
<name>A0A075MWB3_9ARCH</name>
<feature type="transmembrane region" description="Helical" evidence="8">
    <location>
        <begin position="207"/>
        <end position="227"/>
    </location>
</feature>
<dbReference type="PANTHER" id="PTHR31611">
    <property type="entry name" value="HIGH-AFFINITY NICKEL TRANSPORT PROTEIN NIC1"/>
    <property type="match status" value="1"/>
</dbReference>
<dbReference type="HOGENOM" id="CLU_036094_2_0_2"/>
<dbReference type="AlphaFoldDB" id="A0A075MWB3"/>
<dbReference type="GO" id="GO:0015099">
    <property type="term" value="F:nickel cation transmembrane transporter activity"/>
    <property type="evidence" value="ECO:0007669"/>
    <property type="project" value="UniProtKB-UniRule"/>
</dbReference>
<accession>A0A075MWB3</accession>
<gene>
    <name evidence="9" type="ORF">NTE_02909</name>
</gene>
<evidence type="ECO:0000256" key="1">
    <source>
        <dbReference type="ARBA" id="ARBA00004127"/>
    </source>
</evidence>
<evidence type="ECO:0000256" key="4">
    <source>
        <dbReference type="ARBA" id="ARBA00022596"/>
    </source>
</evidence>
<feature type="transmembrane region" description="Helical" evidence="8">
    <location>
        <begin position="53"/>
        <end position="80"/>
    </location>
</feature>
<dbReference type="GO" id="GO:0012505">
    <property type="term" value="C:endomembrane system"/>
    <property type="evidence" value="ECO:0007669"/>
    <property type="project" value="UniProtKB-SubCell"/>
</dbReference>
<evidence type="ECO:0000313" key="9">
    <source>
        <dbReference type="EMBL" id="AIF84947.1"/>
    </source>
</evidence>
<reference evidence="9 10" key="1">
    <citation type="journal article" date="2014" name="PLoS ONE">
        <title>Genome Sequence of Candidatus Nitrososphaera evergladensis from Group I.1b Enriched from Everglades Soil Reveals Novel Genomic Features of the Ammonia-Oxidizing Archaea.</title>
        <authorList>
            <person name="Zhalnina K.V."/>
            <person name="Dias R."/>
            <person name="Leonard M.T."/>
            <person name="Dorr de Quadros P."/>
            <person name="Camargo F.A."/>
            <person name="Drew J.C."/>
            <person name="Farmerie W.G."/>
            <person name="Daroub S.H."/>
            <person name="Triplett E.W."/>
        </authorList>
    </citation>
    <scope>NUCLEOTIDE SEQUENCE [LARGE SCALE GENOMIC DNA]</scope>
    <source>
        <strain evidence="9 10">SR1</strain>
    </source>
</reference>
<dbReference type="eggNOG" id="arCOG06023">
    <property type="taxonomic scope" value="Archaea"/>
</dbReference>
<sequence length="284" mass="29646">MLPQLVEGDIATFVAVSIPTMVLLGLRHALDADHITAIDNMVRLHNASRKSRWVGAGFSVGHMISVLAEMVFIIFVIGGIAGADVLAFWGGIIGAAALGTIGAINIYAMKKWGKTGSAILASKVLARTGSYNPFVSSLVTGMVFGLGFDTATQISAITLSAVASATLGVQVALTLAGFFALGMIPLDTLDSILLRSALSRIFDTKGFRYMSYALSGAAMAVAALATYENLTGAEIIPELAGPVLAGVIIAGSFGYSFAARRKAGRADLIMQKEDKTTDPHHSHN</sequence>
<organism evidence="9 10">
    <name type="scientific">Candidatus Nitrososphaera evergladensis SR1</name>
    <dbReference type="NCBI Taxonomy" id="1459636"/>
    <lineage>
        <taxon>Archaea</taxon>
        <taxon>Nitrososphaerota</taxon>
        <taxon>Nitrososphaeria</taxon>
        <taxon>Nitrososphaerales</taxon>
        <taxon>Nitrososphaeraceae</taxon>
        <taxon>Nitrososphaera</taxon>
    </lineage>
</organism>
<keyword evidence="6 8" id="KW-1133">Transmembrane helix</keyword>
<evidence type="ECO:0000256" key="2">
    <source>
        <dbReference type="ARBA" id="ARBA00010892"/>
    </source>
</evidence>
<protein>
    <recommendedName>
        <fullName evidence="8">Nickel/cobalt efflux system</fullName>
    </recommendedName>
</protein>
<feature type="transmembrane region" description="Helical" evidence="8">
    <location>
        <begin position="129"/>
        <end position="148"/>
    </location>
</feature>
<evidence type="ECO:0000256" key="7">
    <source>
        <dbReference type="ARBA" id="ARBA00023136"/>
    </source>
</evidence>
<feature type="transmembrane region" description="Helical" evidence="8">
    <location>
        <begin position="239"/>
        <end position="258"/>
    </location>
</feature>
<keyword evidence="4" id="KW-0533">Nickel</keyword>
<dbReference type="InterPro" id="IPR011541">
    <property type="entry name" value="Ni/Co_transpt_high_affinity"/>
</dbReference>
<feature type="transmembrane region" description="Helical" evidence="8">
    <location>
        <begin position="154"/>
        <end position="186"/>
    </location>
</feature>
<evidence type="ECO:0000256" key="3">
    <source>
        <dbReference type="ARBA" id="ARBA00022448"/>
    </source>
</evidence>
<dbReference type="GO" id="GO:0005886">
    <property type="term" value="C:plasma membrane"/>
    <property type="evidence" value="ECO:0007669"/>
    <property type="project" value="UniProtKB-SubCell"/>
</dbReference>
<keyword evidence="3 8" id="KW-0813">Transport</keyword>
<keyword evidence="5 8" id="KW-0812">Transmembrane</keyword>
<evidence type="ECO:0000256" key="6">
    <source>
        <dbReference type="ARBA" id="ARBA00022989"/>
    </source>
</evidence>
<dbReference type="Proteomes" id="UP000028194">
    <property type="component" value="Chromosome"/>
</dbReference>
<keyword evidence="10" id="KW-1185">Reference proteome</keyword>
<evidence type="ECO:0000256" key="8">
    <source>
        <dbReference type="RuleBase" id="RU362101"/>
    </source>
</evidence>
<dbReference type="EMBL" id="CP007174">
    <property type="protein sequence ID" value="AIF84947.1"/>
    <property type="molecule type" value="Genomic_DNA"/>
</dbReference>
<dbReference type="KEGG" id="nev:NTE_02909"/>
<dbReference type="Pfam" id="PF03824">
    <property type="entry name" value="NicO"/>
    <property type="match status" value="1"/>
</dbReference>